<evidence type="ECO:0000256" key="2">
    <source>
        <dbReference type="ARBA" id="ARBA00022670"/>
    </source>
</evidence>
<dbReference type="AlphaFoldDB" id="A0A226DC62"/>
<evidence type="ECO:0000256" key="4">
    <source>
        <dbReference type="ARBA" id="ARBA00022807"/>
    </source>
</evidence>
<keyword evidence="3" id="KW-0378">Hydrolase</keyword>
<feature type="chain" id="PRO_5018536521" evidence="7">
    <location>
        <begin position="20"/>
        <end position="334"/>
    </location>
</feature>
<protein>
    <submittedName>
        <fullName evidence="10">Cathepsin L</fullName>
    </submittedName>
</protein>
<feature type="domain" description="Cathepsin propeptide inhibitor" evidence="9">
    <location>
        <begin position="31"/>
        <end position="88"/>
    </location>
</feature>
<accession>A0A226DC62</accession>
<dbReference type="InterPro" id="IPR000668">
    <property type="entry name" value="Peptidase_C1A_C"/>
</dbReference>
<dbReference type="InterPro" id="IPR013128">
    <property type="entry name" value="Peptidase_C1A"/>
</dbReference>
<dbReference type="Pfam" id="PF00112">
    <property type="entry name" value="Peptidase_C1"/>
    <property type="match status" value="1"/>
</dbReference>
<dbReference type="PROSITE" id="PS00640">
    <property type="entry name" value="THIOL_PROTEASE_ASN"/>
    <property type="match status" value="1"/>
</dbReference>
<evidence type="ECO:0000259" key="9">
    <source>
        <dbReference type="SMART" id="SM00848"/>
    </source>
</evidence>
<dbReference type="InterPro" id="IPR025661">
    <property type="entry name" value="Pept_asp_AS"/>
</dbReference>
<dbReference type="InterPro" id="IPR038765">
    <property type="entry name" value="Papain-like_cys_pep_sf"/>
</dbReference>
<dbReference type="Pfam" id="PF08246">
    <property type="entry name" value="Inhibitor_I29"/>
    <property type="match status" value="1"/>
</dbReference>
<feature type="signal peptide" evidence="7">
    <location>
        <begin position="1"/>
        <end position="19"/>
    </location>
</feature>
<evidence type="ECO:0000313" key="10">
    <source>
        <dbReference type="EMBL" id="OXA43135.1"/>
    </source>
</evidence>
<comment type="caution">
    <text evidence="10">The sequence shown here is derived from an EMBL/GenBank/DDBJ whole genome shotgun (WGS) entry which is preliminary data.</text>
</comment>
<dbReference type="PROSITE" id="PS00639">
    <property type="entry name" value="THIOL_PROTEASE_HIS"/>
    <property type="match status" value="1"/>
</dbReference>
<dbReference type="GO" id="GO:0006508">
    <property type="term" value="P:proteolysis"/>
    <property type="evidence" value="ECO:0007669"/>
    <property type="project" value="UniProtKB-KW"/>
</dbReference>
<keyword evidence="4" id="KW-0788">Thiol protease</keyword>
<dbReference type="Proteomes" id="UP000198287">
    <property type="component" value="Unassembled WGS sequence"/>
</dbReference>
<evidence type="ECO:0000256" key="1">
    <source>
        <dbReference type="ARBA" id="ARBA00008455"/>
    </source>
</evidence>
<dbReference type="PANTHER" id="PTHR12411">
    <property type="entry name" value="CYSTEINE PROTEASE FAMILY C1-RELATED"/>
    <property type="match status" value="1"/>
</dbReference>
<dbReference type="OMA" id="GHAYWIV"/>
<evidence type="ECO:0000259" key="8">
    <source>
        <dbReference type="SMART" id="SM00645"/>
    </source>
</evidence>
<dbReference type="Gene3D" id="3.90.70.10">
    <property type="entry name" value="Cysteine proteinases"/>
    <property type="match status" value="1"/>
</dbReference>
<dbReference type="STRING" id="158441.A0A226DC62"/>
<dbReference type="InterPro" id="IPR039417">
    <property type="entry name" value="Peptidase_C1A_papain-like"/>
</dbReference>
<gene>
    <name evidence="10" type="ORF">Fcan01_21965</name>
</gene>
<dbReference type="OrthoDB" id="10253408at2759"/>
<keyword evidence="2" id="KW-0645">Protease</keyword>
<dbReference type="SMART" id="SM00645">
    <property type="entry name" value="Pept_C1"/>
    <property type="match status" value="1"/>
</dbReference>
<keyword evidence="5" id="KW-0865">Zymogen</keyword>
<dbReference type="EMBL" id="LNIX01000023">
    <property type="protein sequence ID" value="OXA43135.1"/>
    <property type="molecule type" value="Genomic_DNA"/>
</dbReference>
<dbReference type="PROSITE" id="PS00139">
    <property type="entry name" value="THIOL_PROTEASE_CYS"/>
    <property type="match status" value="1"/>
</dbReference>
<dbReference type="GO" id="GO:0008234">
    <property type="term" value="F:cysteine-type peptidase activity"/>
    <property type="evidence" value="ECO:0007669"/>
    <property type="project" value="UniProtKB-KW"/>
</dbReference>
<keyword evidence="6" id="KW-1015">Disulfide bond</keyword>
<evidence type="ECO:0000313" key="11">
    <source>
        <dbReference type="Proteomes" id="UP000198287"/>
    </source>
</evidence>
<sequence>MKSFIYLLAIIACIQSVLGNPVRSSSDDEDWAAFKLKHNKMFHNSSIEAKRKNAFVGALRHIRAHNSNPANTFTLATNEYSDLEPAEFVSQMNGFKASSPVGLRNVGLSAVMATAPASIDWRTVGWVTPVKNQGQCGSCWSFSATGALEGMQKNRTGTLPNLSEQNLIDCSSSYGNQGCNGGLMTAAFNYVKANGGLDTEISYPYKGVQSTCKYSAANSALAGLTGYVNIATANEAALQQAVGLIGPVSVGIDASLASFQYYSSGIYNDTACSSTSLDHGVLVVGYGADTTGHAYWIVKNSWGTTWGQQGYFWLARNSGNKCGIATMASYPKFW</sequence>
<evidence type="ECO:0000256" key="6">
    <source>
        <dbReference type="ARBA" id="ARBA00023157"/>
    </source>
</evidence>
<feature type="domain" description="Peptidase C1A papain C-terminal" evidence="8">
    <location>
        <begin position="115"/>
        <end position="332"/>
    </location>
</feature>
<evidence type="ECO:0000256" key="5">
    <source>
        <dbReference type="ARBA" id="ARBA00023145"/>
    </source>
</evidence>
<keyword evidence="7" id="KW-0732">Signal</keyword>
<dbReference type="CDD" id="cd02248">
    <property type="entry name" value="Peptidase_C1A"/>
    <property type="match status" value="1"/>
</dbReference>
<evidence type="ECO:0000256" key="3">
    <source>
        <dbReference type="ARBA" id="ARBA00022801"/>
    </source>
</evidence>
<evidence type="ECO:0000256" key="7">
    <source>
        <dbReference type="SAM" id="SignalP"/>
    </source>
</evidence>
<organism evidence="10 11">
    <name type="scientific">Folsomia candida</name>
    <name type="common">Springtail</name>
    <dbReference type="NCBI Taxonomy" id="158441"/>
    <lineage>
        <taxon>Eukaryota</taxon>
        <taxon>Metazoa</taxon>
        <taxon>Ecdysozoa</taxon>
        <taxon>Arthropoda</taxon>
        <taxon>Hexapoda</taxon>
        <taxon>Collembola</taxon>
        <taxon>Entomobryomorpha</taxon>
        <taxon>Isotomoidea</taxon>
        <taxon>Isotomidae</taxon>
        <taxon>Proisotominae</taxon>
        <taxon>Folsomia</taxon>
    </lineage>
</organism>
<comment type="similarity">
    <text evidence="1">Belongs to the peptidase C1 family.</text>
</comment>
<proteinExistence type="inferred from homology"/>
<dbReference type="SMART" id="SM00848">
    <property type="entry name" value="Inhibitor_I29"/>
    <property type="match status" value="1"/>
</dbReference>
<dbReference type="InterPro" id="IPR000169">
    <property type="entry name" value="Pept_cys_AS"/>
</dbReference>
<keyword evidence="11" id="KW-1185">Reference proteome</keyword>
<dbReference type="PRINTS" id="PR00705">
    <property type="entry name" value="PAPAIN"/>
</dbReference>
<dbReference type="InterPro" id="IPR025660">
    <property type="entry name" value="Pept_his_AS"/>
</dbReference>
<dbReference type="InterPro" id="IPR013201">
    <property type="entry name" value="Prot_inhib_I29"/>
</dbReference>
<reference evidence="10 11" key="1">
    <citation type="submission" date="2015-12" db="EMBL/GenBank/DDBJ databases">
        <title>The genome of Folsomia candida.</title>
        <authorList>
            <person name="Faddeeva A."/>
            <person name="Derks M.F."/>
            <person name="Anvar Y."/>
            <person name="Smit S."/>
            <person name="Van Straalen N."/>
            <person name="Roelofs D."/>
        </authorList>
    </citation>
    <scope>NUCLEOTIDE SEQUENCE [LARGE SCALE GENOMIC DNA]</scope>
    <source>
        <strain evidence="10 11">VU population</strain>
        <tissue evidence="10">Whole body</tissue>
    </source>
</reference>
<name>A0A226DC62_FOLCA</name>
<dbReference type="SUPFAM" id="SSF54001">
    <property type="entry name" value="Cysteine proteinases"/>
    <property type="match status" value="1"/>
</dbReference>
<dbReference type="FunFam" id="3.90.70.10:FF:000006">
    <property type="entry name" value="Cathepsin S"/>
    <property type="match status" value="1"/>
</dbReference>